<evidence type="ECO:0000256" key="3">
    <source>
        <dbReference type="SAM" id="MobiDB-lite"/>
    </source>
</evidence>
<dbReference type="PANTHER" id="PTHR12848">
    <property type="entry name" value="REGULATORY-ASSOCIATED PROTEIN OF MTOR"/>
    <property type="match status" value="1"/>
</dbReference>
<dbReference type="GO" id="GO:0009267">
    <property type="term" value="P:cellular response to starvation"/>
    <property type="evidence" value="ECO:0007669"/>
    <property type="project" value="TreeGrafter"/>
</dbReference>
<proteinExistence type="predicted"/>
<dbReference type="InterPro" id="IPR004083">
    <property type="entry name" value="Raptor"/>
</dbReference>
<dbReference type="SUPFAM" id="SSF48371">
    <property type="entry name" value="ARM repeat"/>
    <property type="match status" value="1"/>
</dbReference>
<dbReference type="InterPro" id="IPR015943">
    <property type="entry name" value="WD40/YVTN_repeat-like_dom_sf"/>
</dbReference>
<evidence type="ECO:0000259" key="4">
    <source>
        <dbReference type="SMART" id="SM01302"/>
    </source>
</evidence>
<dbReference type="SUPFAM" id="SSF50978">
    <property type="entry name" value="WD40 repeat-like"/>
    <property type="match status" value="1"/>
</dbReference>
<dbReference type="GO" id="GO:0005737">
    <property type="term" value="C:cytoplasm"/>
    <property type="evidence" value="ECO:0007669"/>
    <property type="project" value="TreeGrafter"/>
</dbReference>
<dbReference type="Pfam" id="PF14538">
    <property type="entry name" value="Raptor_N"/>
    <property type="match status" value="1"/>
</dbReference>
<dbReference type="GO" id="GO:0031929">
    <property type="term" value="P:TOR signaling"/>
    <property type="evidence" value="ECO:0007669"/>
    <property type="project" value="InterPro"/>
</dbReference>
<reference evidence="5 6" key="1">
    <citation type="submission" date="2024-01" db="EMBL/GenBank/DDBJ databases">
        <title>Comparative genomics of Cryptococcus and Kwoniella reveals pathogenesis evolution and contrasting modes of karyotype evolution via chromosome fusion or intercentromeric recombination.</title>
        <authorList>
            <person name="Coelho M.A."/>
            <person name="David-Palma M."/>
            <person name="Shea T."/>
            <person name="Bowers K."/>
            <person name="McGinley-Smith S."/>
            <person name="Mohammad A.W."/>
            <person name="Gnirke A."/>
            <person name="Yurkov A.M."/>
            <person name="Nowrousian M."/>
            <person name="Sun S."/>
            <person name="Cuomo C.A."/>
            <person name="Heitman J."/>
        </authorList>
    </citation>
    <scope>NUCLEOTIDE SEQUENCE [LARGE SCALE GENOMIC DNA]</scope>
    <source>
        <strain evidence="5 6">PYCC6329</strain>
    </source>
</reference>
<feature type="compositionally biased region" description="Low complexity" evidence="3">
    <location>
        <begin position="476"/>
        <end position="498"/>
    </location>
</feature>
<evidence type="ECO:0000313" key="6">
    <source>
        <dbReference type="Proteomes" id="UP001358614"/>
    </source>
</evidence>
<dbReference type="Gene3D" id="3.40.50.1460">
    <property type="match status" value="1"/>
</dbReference>
<feature type="domain" description="Raptor N-terminal CASPase-like" evidence="4">
    <location>
        <begin position="87"/>
        <end position="249"/>
    </location>
</feature>
<dbReference type="InterPro" id="IPR029347">
    <property type="entry name" value="Raptor_N"/>
</dbReference>
<dbReference type="GeneID" id="91099851"/>
<evidence type="ECO:0000256" key="2">
    <source>
        <dbReference type="ARBA" id="ARBA00022737"/>
    </source>
</evidence>
<keyword evidence="6" id="KW-1185">Reference proteome</keyword>
<evidence type="ECO:0000256" key="1">
    <source>
        <dbReference type="ARBA" id="ARBA00022574"/>
    </source>
</evidence>
<dbReference type="KEGG" id="ker:91099851"/>
<dbReference type="InterPro" id="IPR016024">
    <property type="entry name" value="ARM-type_fold"/>
</dbReference>
<dbReference type="InterPro" id="IPR036322">
    <property type="entry name" value="WD40_repeat_dom_sf"/>
</dbReference>
<dbReference type="Gene3D" id="2.130.10.10">
    <property type="entry name" value="YVTN repeat-like/Quinoprotein amine dehydrogenase"/>
    <property type="match status" value="1"/>
</dbReference>
<dbReference type="PRINTS" id="PR01547">
    <property type="entry name" value="YEAST176DUF"/>
</dbReference>
<dbReference type="GO" id="GO:0030674">
    <property type="term" value="F:protein-macromolecule adaptor activity"/>
    <property type="evidence" value="ECO:0007669"/>
    <property type="project" value="TreeGrafter"/>
</dbReference>
<protein>
    <recommendedName>
        <fullName evidence="4">Raptor N-terminal CASPase-like domain-containing protein</fullName>
    </recommendedName>
</protein>
<dbReference type="RefSeq" id="XP_066080970.1">
    <property type="nucleotide sequence ID" value="XM_066224873.1"/>
</dbReference>
<keyword evidence="2" id="KW-0677">Repeat</keyword>
<name>A0AAX4KB04_9TREE</name>
<organism evidence="5 6">
    <name type="scientific">Kwoniella europaea PYCC6329</name>
    <dbReference type="NCBI Taxonomy" id="1423913"/>
    <lineage>
        <taxon>Eukaryota</taxon>
        <taxon>Fungi</taxon>
        <taxon>Dikarya</taxon>
        <taxon>Basidiomycota</taxon>
        <taxon>Agaricomycotina</taxon>
        <taxon>Tremellomycetes</taxon>
        <taxon>Tremellales</taxon>
        <taxon>Cryptococcaceae</taxon>
        <taxon>Kwoniella</taxon>
    </lineage>
</organism>
<feature type="region of interest" description="Disordered" evidence="3">
    <location>
        <begin position="476"/>
        <end position="501"/>
    </location>
</feature>
<gene>
    <name evidence="5" type="ORF">V865_001047</name>
</gene>
<dbReference type="GO" id="GO:0030307">
    <property type="term" value="P:positive regulation of cell growth"/>
    <property type="evidence" value="ECO:0007669"/>
    <property type="project" value="TreeGrafter"/>
</dbReference>
<keyword evidence="1" id="KW-0853">WD repeat</keyword>
<dbReference type="PANTHER" id="PTHR12848:SF16">
    <property type="entry name" value="REGULATORY-ASSOCIATED PROTEIN OF MTOR"/>
    <property type="match status" value="1"/>
</dbReference>
<dbReference type="Proteomes" id="UP001358614">
    <property type="component" value="Chromosome 1"/>
</dbReference>
<dbReference type="GO" id="GO:0010506">
    <property type="term" value="P:regulation of autophagy"/>
    <property type="evidence" value="ECO:0007669"/>
    <property type="project" value="TreeGrafter"/>
</dbReference>
<dbReference type="GO" id="GO:0071230">
    <property type="term" value="P:cellular response to amino acid stimulus"/>
    <property type="evidence" value="ECO:0007669"/>
    <property type="project" value="TreeGrafter"/>
</dbReference>
<evidence type="ECO:0000313" key="5">
    <source>
        <dbReference type="EMBL" id="WWD03003.1"/>
    </source>
</evidence>
<dbReference type="SMART" id="SM01302">
    <property type="entry name" value="Raptor_N"/>
    <property type="match status" value="1"/>
</dbReference>
<dbReference type="EMBL" id="CP144089">
    <property type="protein sequence ID" value="WWD03003.1"/>
    <property type="molecule type" value="Genomic_DNA"/>
</dbReference>
<sequence>MSNHQHQHQHQRNLSFTAQGVNQSMKSDKSLVSSGWITTNTSSWASTRGLSGTIGPDRPPLAWAGVRHQLREDNELVEVDDRGSGGAGHCSQAVLITCLHLSHEMGLRDVGQYAWTTPSVKDPMGSMMKIMKQYSQQIRGPSKHSTLDCRTVPDPSKLVIQHHLQRARQQAGPNNYVAVIYNGHGIQEPPTEQGELWCYDRGFDECLQNGGGPTEYIPIMLFDVLAWAGSSTCYVWDVSFSGRFIKAALTEAEEIDNQFKAAAAQTPQIAEIHPPVYSRRQIHFASCGPNQTVPRINGMPDDLFTACLTNPLRIALLYHNLQTFPLTKGDGSSSSSSYIPRNSEYMILLWENMSSNLKDRLSYELLSIIHTIAWQTLNGSDYQKLFGKSGDLVNNLSSGFILSQRVFSSYRVNPESTPTIPSSTGHTLWTTWDLILDNLFEQLPKYFDEGVIDNSWEKNLKLVSFMQDQLESISTATTLSSESSGSNGSTGSSGSGSTVTKNGIGMTPSLSRLPIICAAAMTKQFRLQACQALDSCLRILDIRGLAHAVQGGALDVAAKLLALEDPQIKNHLISIWSSLVRYDLAVLALAKEGLTSEKLTSVPSVKFFLGALEENLVKDVNVNGKGAEENMLEEDERINLIIQTAAVLSTIANFVSGRKAPRFVIKNLSMSGIMLKSDRELMKQWGALLIAEVLGSLDQPEDGQSDLGHDKGLIDGLKMNLMEMIGSNTVETRATAIYALSRWIPNSEGAIEKERLQLEMKPALEIVKVLLNHSEDEGSPLVRRELARMYIRMLEVADGFAELAIWISILQSTVEFIPHMRKEVEETIVNTGRGLGITKDQLEVMKTLQRVFQAAKRFENDPDNHVNKIVDNPLDAILNKLRKHEVEQQKHWKPISTLVLNGVRADDGMKWTEELLKIVIESKDHLITNWHKIKSDKEGKVEDHDEDKVKKGKDKRKRLDNELFERTKAVLQSYLAAGRRPDLIPDKVLTSQSGDSRERTWTLRHRVLEDSMVVAEQQVGLPWKWAMKNISAPDPWTNMTFHSFHSTVMSCNSSHDLLLWDWSTSRKTGHVHLDLPSTEAISSARFVNELHEQTVILAEITNGDIHILAGPQDPSKIKPIANFRALDLSSPKIGYDMAYQRRLITTWYRSSGLLCVGGSSDKINVWDCPAERCVRALNTESAAPITTLITEPVSGNLIFAGQADGQIKLFDLRQSRKTALISWGGDSSSDLDHGRMTREAESRKAINKIGVVLGESKNISSACANGMVNTYDLRTLSSPVESILSHPNGISYASFQAHSGLLSTISNLHPTTHGIPSADFALHRTTQGHLSPVTAETISFGNQPSETLSGYFKPYTVIHPLRPFLGIGFGHTYYLRGCGVGKGDDTDSGSFTFIKAQATNLI</sequence>
<dbReference type="GO" id="GO:0031931">
    <property type="term" value="C:TORC1 complex"/>
    <property type="evidence" value="ECO:0007669"/>
    <property type="project" value="InterPro"/>
</dbReference>
<accession>A0AAX4KB04</accession>